<keyword evidence="1" id="KW-0009">Actin-binding</keyword>
<keyword evidence="4" id="KW-1185">Reference proteome</keyword>
<reference evidence="3" key="1">
    <citation type="submission" date="2023-07" db="EMBL/GenBank/DDBJ databases">
        <authorList>
            <person name="Stuckert A."/>
        </authorList>
    </citation>
    <scope>NUCLEOTIDE SEQUENCE</scope>
</reference>
<dbReference type="SUPFAM" id="SSF55753">
    <property type="entry name" value="Actin depolymerizing proteins"/>
    <property type="match status" value="3"/>
</dbReference>
<dbReference type="InterPro" id="IPR029006">
    <property type="entry name" value="ADF-H/Gelsolin-like_dom_sf"/>
</dbReference>
<accession>A0ABN9LL64</accession>
<dbReference type="Gene3D" id="3.40.20.10">
    <property type="entry name" value="Severin"/>
    <property type="match status" value="4"/>
</dbReference>
<organism evidence="3 4">
    <name type="scientific">Ranitomeya imitator</name>
    <name type="common">mimic poison frog</name>
    <dbReference type="NCBI Taxonomy" id="111125"/>
    <lineage>
        <taxon>Eukaryota</taxon>
        <taxon>Metazoa</taxon>
        <taxon>Chordata</taxon>
        <taxon>Craniata</taxon>
        <taxon>Vertebrata</taxon>
        <taxon>Euteleostomi</taxon>
        <taxon>Amphibia</taxon>
        <taxon>Batrachia</taxon>
        <taxon>Anura</taxon>
        <taxon>Neobatrachia</taxon>
        <taxon>Hyloidea</taxon>
        <taxon>Dendrobatidae</taxon>
        <taxon>Dendrobatinae</taxon>
        <taxon>Ranitomeya</taxon>
    </lineage>
</organism>
<dbReference type="InterPro" id="IPR007122">
    <property type="entry name" value="Villin/Gelsolin"/>
</dbReference>
<dbReference type="SUPFAM" id="SSF82754">
    <property type="entry name" value="C-terminal, gelsolin-like domain of Sec23/24"/>
    <property type="match status" value="1"/>
</dbReference>
<dbReference type="SMART" id="SM00262">
    <property type="entry name" value="GEL"/>
    <property type="match status" value="3"/>
</dbReference>
<dbReference type="Proteomes" id="UP001176940">
    <property type="component" value="Unassembled WGS sequence"/>
</dbReference>
<dbReference type="CDD" id="cd11293">
    <property type="entry name" value="gelsolin_S4_like"/>
    <property type="match status" value="1"/>
</dbReference>
<protein>
    <recommendedName>
        <fullName evidence="2">Gelsolin-like domain-containing protein</fullName>
    </recommendedName>
</protein>
<dbReference type="EMBL" id="CAUEEQ010022919">
    <property type="protein sequence ID" value="CAJ0944729.1"/>
    <property type="molecule type" value="Genomic_DNA"/>
</dbReference>
<comment type="caution">
    <text evidence="3">The sequence shown here is derived from an EMBL/GenBank/DDBJ whole genome shotgun (WGS) entry which is preliminary data.</text>
</comment>
<feature type="domain" description="Gelsolin-like" evidence="2">
    <location>
        <begin position="384"/>
        <end position="425"/>
    </location>
</feature>
<dbReference type="PRINTS" id="PR00597">
    <property type="entry name" value="GELSOLIN"/>
</dbReference>
<evidence type="ECO:0000259" key="2">
    <source>
        <dbReference type="Pfam" id="PF00626"/>
    </source>
</evidence>
<sequence>MCVAAELSYLRTSPIVSKKSNKEEKKMALKTAEDYLKKMNYAANTQIIVLPEEGETPMFKQYFKDWRDKDQSQGFGKVVTKGRIANIEQTPFDAKLLHSSPKMAAQYNMIDDGSGKVEIWRVESTGRVAVDLETYGQFYGGDCYIILYTSAKGTVIYTWGKAVEITAGFCSTNVSSDNTAHQEPWWRLNAGPGEREQGNHSTKDEIMMSAFLTVQLDRSIKAGATHTRVPQGKEPPHLLAIFKDKPLIVFKDGTSRKSGQAPPRAIRLFQVRKNIGSITRINEVDADARSLNANDAFVLKFQSDTAIMWIGKGANVEEIKGAEYLVTTMKWKGTKVEEGKEPDIFWTTLGGKKEYQTSPLLETQLEDHPPKLYGCSNRTGRFLVEEVPGEFTQEDLAEDDVMMLDTWEQIFLWIGIDSNDVEKKESLVA</sequence>
<name>A0ABN9LL64_9NEOB</name>
<dbReference type="CDD" id="cd11288">
    <property type="entry name" value="gelsolin_S5_like"/>
    <property type="match status" value="1"/>
</dbReference>
<dbReference type="PANTHER" id="PTHR11977:SF135">
    <property type="entry name" value="ADSEVERIN"/>
    <property type="match status" value="1"/>
</dbReference>
<gene>
    <name evidence="3" type="ORF">RIMI_LOCUS10555307</name>
</gene>
<feature type="non-terminal residue" evidence="3">
    <location>
        <position position="429"/>
    </location>
</feature>
<evidence type="ECO:0000313" key="3">
    <source>
        <dbReference type="EMBL" id="CAJ0944729.1"/>
    </source>
</evidence>
<dbReference type="InterPro" id="IPR036180">
    <property type="entry name" value="Gelsolin-like_dom_sf"/>
</dbReference>
<proteinExistence type="predicted"/>
<dbReference type="InterPro" id="IPR007123">
    <property type="entry name" value="Gelsolin-like_dom"/>
</dbReference>
<dbReference type="PANTHER" id="PTHR11977">
    <property type="entry name" value="VILLIN"/>
    <property type="match status" value="1"/>
</dbReference>
<dbReference type="Pfam" id="PF00626">
    <property type="entry name" value="Gelsolin"/>
    <property type="match status" value="1"/>
</dbReference>
<evidence type="ECO:0000313" key="4">
    <source>
        <dbReference type="Proteomes" id="UP001176940"/>
    </source>
</evidence>
<evidence type="ECO:0000256" key="1">
    <source>
        <dbReference type="ARBA" id="ARBA00023203"/>
    </source>
</evidence>